<gene>
    <name evidence="1" type="primary">SPMIP6</name>
</gene>
<protein>
    <submittedName>
        <fullName evidence="1">Sperm microtubule inner protein 6</fullName>
    </submittedName>
</protein>
<accession>A0A8C3FE84</accession>
<dbReference type="AlphaFoldDB" id="A0A8C3FE84"/>
<dbReference type="PANTHER" id="PTHR35664">
    <property type="entry name" value="SPERMATID-SPECIFIC MANCHETTE-RELATED PROTEIN 1"/>
    <property type="match status" value="1"/>
</dbReference>
<keyword evidence="2" id="KW-1185">Reference proteome</keyword>
<name>A0A8C3FE84_CHRPI</name>
<dbReference type="GO" id="GO:0002177">
    <property type="term" value="C:manchette"/>
    <property type="evidence" value="ECO:0007669"/>
    <property type="project" value="Ensembl"/>
</dbReference>
<dbReference type="GO" id="GO:0005739">
    <property type="term" value="C:mitochondrion"/>
    <property type="evidence" value="ECO:0007669"/>
    <property type="project" value="Ensembl"/>
</dbReference>
<dbReference type="InterPro" id="IPR028195">
    <property type="entry name" value="SPMIP6"/>
</dbReference>
<dbReference type="GO" id="GO:0048471">
    <property type="term" value="C:perinuclear region of cytoplasm"/>
    <property type="evidence" value="ECO:0007669"/>
    <property type="project" value="Ensembl"/>
</dbReference>
<dbReference type="GO" id="GO:0005654">
    <property type="term" value="C:nucleoplasm"/>
    <property type="evidence" value="ECO:0007669"/>
    <property type="project" value="Ensembl"/>
</dbReference>
<dbReference type="GeneTree" id="ENSGT00390000000945"/>
<evidence type="ECO:0000313" key="1">
    <source>
        <dbReference type="Ensembl" id="ENSCPBP00000007616.1"/>
    </source>
</evidence>
<proteinExistence type="predicted"/>
<dbReference type="PANTHER" id="PTHR35664:SF1">
    <property type="entry name" value="SPERMATID-SPECIFIC MANCHETTE-RELATED PROTEIN 1"/>
    <property type="match status" value="1"/>
</dbReference>
<dbReference type="Ensembl" id="ENSCPBT00000009190.1">
    <property type="protein sequence ID" value="ENSCPBP00000007616.1"/>
    <property type="gene ID" value="ENSCPBG00000005976.1"/>
</dbReference>
<dbReference type="GO" id="GO:0043014">
    <property type="term" value="F:alpha-tubulin binding"/>
    <property type="evidence" value="ECO:0007669"/>
    <property type="project" value="Ensembl"/>
</dbReference>
<dbReference type="GO" id="GO:0005829">
    <property type="term" value="C:cytosol"/>
    <property type="evidence" value="ECO:0007669"/>
    <property type="project" value="Ensembl"/>
</dbReference>
<dbReference type="GO" id="GO:0030317">
    <property type="term" value="P:flagellated sperm motility"/>
    <property type="evidence" value="ECO:0007669"/>
    <property type="project" value="Ensembl"/>
</dbReference>
<evidence type="ECO:0000313" key="2">
    <source>
        <dbReference type="Proteomes" id="UP000694380"/>
    </source>
</evidence>
<reference evidence="1" key="1">
    <citation type="journal article" date="2015" name="Genome Biol. Evol.">
        <title>Physical Mapping and Refinement of the Painted Turtle Genome (Chrysemys picta) Inform Amniote Genome Evolution and Challenge Turtle-Bird Chromosomal Conservation.</title>
        <authorList>
            <person name="Badenhorst D."/>
            <person name="Hillier L.W."/>
            <person name="Literman R."/>
            <person name="Montiel E.E."/>
            <person name="Radhakrishnan S."/>
            <person name="Shen Y."/>
            <person name="Minx P."/>
            <person name="Janes D.E."/>
            <person name="Warren W.C."/>
            <person name="Edwards S.V."/>
            <person name="Valenzuela N."/>
        </authorList>
    </citation>
    <scope>NUCLEOTIDE SEQUENCE [LARGE SCALE GENOMIC DNA]</scope>
</reference>
<dbReference type="Proteomes" id="UP000694380">
    <property type="component" value="Chromosome 7"/>
</dbReference>
<dbReference type="GO" id="GO:0097225">
    <property type="term" value="C:sperm midpiece"/>
    <property type="evidence" value="ECO:0007669"/>
    <property type="project" value="Ensembl"/>
</dbReference>
<dbReference type="GO" id="GO:0065003">
    <property type="term" value="P:protein-containing complex assembly"/>
    <property type="evidence" value="ECO:0007669"/>
    <property type="project" value="Ensembl"/>
</dbReference>
<dbReference type="Pfam" id="PF15181">
    <property type="entry name" value="SMRP1"/>
    <property type="match status" value="1"/>
</dbReference>
<reference evidence="1" key="2">
    <citation type="submission" date="2025-08" db="UniProtKB">
        <authorList>
            <consortium name="Ensembl"/>
        </authorList>
    </citation>
    <scope>IDENTIFICATION</scope>
</reference>
<organism evidence="1 2">
    <name type="scientific">Chrysemys picta bellii</name>
    <name type="common">Western painted turtle</name>
    <name type="synonym">Emys bellii</name>
    <dbReference type="NCBI Taxonomy" id="8478"/>
    <lineage>
        <taxon>Eukaryota</taxon>
        <taxon>Metazoa</taxon>
        <taxon>Chordata</taxon>
        <taxon>Craniata</taxon>
        <taxon>Vertebrata</taxon>
        <taxon>Euteleostomi</taxon>
        <taxon>Archelosauria</taxon>
        <taxon>Testudinata</taxon>
        <taxon>Testudines</taxon>
        <taxon>Cryptodira</taxon>
        <taxon>Durocryptodira</taxon>
        <taxon>Testudinoidea</taxon>
        <taxon>Emydidae</taxon>
        <taxon>Chrysemys</taxon>
    </lineage>
</organism>
<dbReference type="GO" id="GO:0160111">
    <property type="term" value="C:axonemal A tubule inner sheath"/>
    <property type="evidence" value="ECO:0007669"/>
    <property type="project" value="Ensembl"/>
</dbReference>
<reference evidence="1" key="3">
    <citation type="submission" date="2025-09" db="UniProtKB">
        <authorList>
            <consortium name="Ensembl"/>
        </authorList>
    </citation>
    <scope>IDENTIFICATION</scope>
</reference>
<sequence length="288" mass="33163">MFLFARKTKTPISTYTDSYRAPNSMRKTFQEPPNTLWKENKFVTEGLTRPRVENQVNQAQLEKMIKHAVQDYSYKNAIEPTAYRPEKYWVTRPEEKYNPVFVSGDKYATWRTGPYNSAGWNKYTTYLPRLPKVNPGPPECAWRRMSGFPSPTLLAPLVSEREVVVNMLNSLSRSQLPSVPHRSTIPGRKPFQGYYSPCTGRHYCLRGMDYYVDGAPCNERQLNQLVEKIVSSLLLLFPPHWCATPPPPPAHTPVWDTSHFQKAGGPQKDNYVIHPEFVSESYPTSPCW</sequence>